<comment type="caution">
    <text evidence="2">The sequence shown here is derived from an EMBL/GenBank/DDBJ whole genome shotgun (WGS) entry which is preliminary data.</text>
</comment>
<reference evidence="2 3" key="1">
    <citation type="submission" date="2017-05" db="EMBL/GenBank/DDBJ databases">
        <title>Functional genome analysis of Paenibacillus pasadenensis strain R16: insights on endophytic life style and antifungal activity.</title>
        <authorList>
            <person name="Passera A."/>
            <person name="Marcolungo L."/>
            <person name="Casati P."/>
            <person name="Brasca M."/>
            <person name="Quaglino F."/>
            <person name="Delledonne M."/>
        </authorList>
    </citation>
    <scope>NUCLEOTIDE SEQUENCE [LARGE SCALE GENOMIC DNA]</scope>
    <source>
        <strain evidence="2 3">R16</strain>
    </source>
</reference>
<accession>A0A2N5N7W8</accession>
<dbReference type="EMBL" id="NFEZ01000004">
    <property type="protein sequence ID" value="PLT46400.1"/>
    <property type="molecule type" value="Genomic_DNA"/>
</dbReference>
<evidence type="ECO:0000313" key="2">
    <source>
        <dbReference type="EMBL" id="PLT46400.1"/>
    </source>
</evidence>
<protein>
    <submittedName>
        <fullName evidence="2">Uncharacterized protein</fullName>
    </submittedName>
</protein>
<feature type="compositionally biased region" description="Basic residues" evidence="1">
    <location>
        <begin position="41"/>
        <end position="56"/>
    </location>
</feature>
<evidence type="ECO:0000313" key="3">
    <source>
        <dbReference type="Proteomes" id="UP000234789"/>
    </source>
</evidence>
<organism evidence="2 3">
    <name type="scientific">Paenibacillus pasadenensis</name>
    <dbReference type="NCBI Taxonomy" id="217090"/>
    <lineage>
        <taxon>Bacteria</taxon>
        <taxon>Bacillati</taxon>
        <taxon>Bacillota</taxon>
        <taxon>Bacilli</taxon>
        <taxon>Bacillales</taxon>
        <taxon>Paenibacillaceae</taxon>
        <taxon>Paenibacillus</taxon>
    </lineage>
</organism>
<evidence type="ECO:0000256" key="1">
    <source>
        <dbReference type="SAM" id="MobiDB-lite"/>
    </source>
</evidence>
<name>A0A2N5N7W8_9BACL</name>
<dbReference type="AlphaFoldDB" id="A0A2N5N7W8"/>
<keyword evidence="3" id="KW-1185">Reference proteome</keyword>
<sequence length="56" mass="6079">MVSSGSISSDSASTVILVLLSSFGKLLYEGRWTNMTSGRGKTQKSRSARLRRSIVD</sequence>
<dbReference type="Proteomes" id="UP000234789">
    <property type="component" value="Unassembled WGS sequence"/>
</dbReference>
<proteinExistence type="predicted"/>
<gene>
    <name evidence="2" type="ORF">B8V81_4831</name>
</gene>
<feature type="region of interest" description="Disordered" evidence="1">
    <location>
        <begin position="35"/>
        <end position="56"/>
    </location>
</feature>